<sequence length="76" mass="7940">MATSPNYGWPEPNDSDYVKNGALAIRTLGNAIDTTVYGINVITTASAASIVTIQGQIVTINTTINGLINPFLLMGA</sequence>
<proteinExistence type="predicted"/>
<dbReference type="EMBL" id="LR797007">
    <property type="protein sequence ID" value="CAB4181127.1"/>
    <property type="molecule type" value="Genomic_DNA"/>
</dbReference>
<dbReference type="EMBL" id="LR797526">
    <property type="protein sequence ID" value="CAB4222914.1"/>
    <property type="molecule type" value="Genomic_DNA"/>
</dbReference>
<evidence type="ECO:0000313" key="5">
    <source>
        <dbReference type="EMBL" id="CAB4222914.1"/>
    </source>
</evidence>
<reference evidence="5" key="1">
    <citation type="submission" date="2020-05" db="EMBL/GenBank/DDBJ databases">
        <authorList>
            <person name="Chiriac C."/>
            <person name="Salcher M."/>
            <person name="Ghai R."/>
            <person name="Kavagutti S V."/>
        </authorList>
    </citation>
    <scope>NUCLEOTIDE SEQUENCE</scope>
</reference>
<dbReference type="EMBL" id="LR796822">
    <property type="protein sequence ID" value="CAB4168272.1"/>
    <property type="molecule type" value="Genomic_DNA"/>
</dbReference>
<gene>
    <name evidence="2" type="ORF">UFOVP1050_2</name>
    <name evidence="3" type="ORF">UFOVP1059_18</name>
    <name evidence="4" type="ORF">UFOVP1274_13</name>
    <name evidence="5" type="ORF">UFOVP1662_2</name>
    <name evidence="1" type="ORF">UFOVP883_3</name>
</gene>
<accession>A0A6J5T7S8</accession>
<evidence type="ECO:0000313" key="1">
    <source>
        <dbReference type="EMBL" id="CAB4168272.1"/>
    </source>
</evidence>
<dbReference type="EMBL" id="LR796993">
    <property type="protein sequence ID" value="CAB4180005.1"/>
    <property type="molecule type" value="Genomic_DNA"/>
</dbReference>
<name>A0A6J5T7S8_9CAUD</name>
<evidence type="ECO:0000313" key="2">
    <source>
        <dbReference type="EMBL" id="CAB4180005.1"/>
    </source>
</evidence>
<evidence type="ECO:0000313" key="3">
    <source>
        <dbReference type="EMBL" id="CAB4181127.1"/>
    </source>
</evidence>
<evidence type="ECO:0000313" key="4">
    <source>
        <dbReference type="EMBL" id="CAB4194927.1"/>
    </source>
</evidence>
<protein>
    <submittedName>
        <fullName evidence="5">Uncharacterized protein</fullName>
    </submittedName>
</protein>
<dbReference type="EMBL" id="LR797225">
    <property type="protein sequence ID" value="CAB4194927.1"/>
    <property type="molecule type" value="Genomic_DNA"/>
</dbReference>
<organism evidence="5">
    <name type="scientific">uncultured Caudovirales phage</name>
    <dbReference type="NCBI Taxonomy" id="2100421"/>
    <lineage>
        <taxon>Viruses</taxon>
        <taxon>Duplodnaviria</taxon>
        <taxon>Heunggongvirae</taxon>
        <taxon>Uroviricota</taxon>
        <taxon>Caudoviricetes</taxon>
        <taxon>Peduoviridae</taxon>
        <taxon>Maltschvirus</taxon>
        <taxon>Maltschvirus maltsch</taxon>
    </lineage>
</organism>